<evidence type="ECO:0000259" key="16">
    <source>
        <dbReference type="Pfam" id="PF08028"/>
    </source>
</evidence>
<keyword evidence="5" id="KW-0560">Oxidoreductase</keyword>
<dbReference type="PANTHER" id="PTHR43884">
    <property type="entry name" value="ACYL-COA DEHYDROGENASE"/>
    <property type="match status" value="1"/>
</dbReference>
<protein>
    <recommendedName>
        <fullName evidence="10">Dibenzothiophene monooxygenase</fullName>
        <ecNumber evidence="9">1.14.14.21</ecNumber>
    </recommendedName>
</protein>
<feature type="domain" description="Acyl-CoA dehydrogenase C-terminal" evidence="16">
    <location>
        <begin position="262"/>
        <end position="393"/>
    </location>
</feature>
<proteinExistence type="inferred from homology"/>
<dbReference type="AlphaFoldDB" id="A0A4Z0M5E2"/>
<dbReference type="Gene3D" id="2.40.110.10">
    <property type="entry name" value="Butyryl-CoA Dehydrogenase, subunit A, domain 2"/>
    <property type="match status" value="1"/>
</dbReference>
<feature type="domain" description="Acyl-CoA dehydrogenase/oxidase N-terminal" evidence="15">
    <location>
        <begin position="27"/>
        <end position="125"/>
    </location>
</feature>
<comment type="pathway">
    <text evidence="7">Sulfur metabolism; dibenzothiophene degradation.</text>
</comment>
<evidence type="ECO:0000313" key="18">
    <source>
        <dbReference type="Proteomes" id="UP000298050"/>
    </source>
</evidence>
<evidence type="ECO:0000256" key="5">
    <source>
        <dbReference type="ARBA" id="ARBA00023002"/>
    </source>
</evidence>
<evidence type="ECO:0000256" key="7">
    <source>
        <dbReference type="ARBA" id="ARBA00034307"/>
    </source>
</evidence>
<dbReference type="Proteomes" id="UP000298050">
    <property type="component" value="Unassembled WGS sequence"/>
</dbReference>
<dbReference type="GO" id="GO:0004497">
    <property type="term" value="F:monooxygenase activity"/>
    <property type="evidence" value="ECO:0007669"/>
    <property type="project" value="UniProtKB-KW"/>
</dbReference>
<dbReference type="RefSeq" id="WP_135441595.1">
    <property type="nucleotide sequence ID" value="NZ_SRLE01000005.1"/>
</dbReference>
<evidence type="ECO:0000256" key="11">
    <source>
        <dbReference type="ARBA" id="ARBA00047859"/>
    </source>
</evidence>
<feature type="domain" description="Acyl-CoA oxidase/dehydrogenase middle" evidence="14">
    <location>
        <begin position="139"/>
        <end position="236"/>
    </location>
</feature>
<evidence type="ECO:0000259" key="14">
    <source>
        <dbReference type="Pfam" id="PF02770"/>
    </source>
</evidence>
<evidence type="ECO:0000313" key="17">
    <source>
        <dbReference type="EMBL" id="TGD74637.1"/>
    </source>
</evidence>
<evidence type="ECO:0000259" key="15">
    <source>
        <dbReference type="Pfam" id="PF02771"/>
    </source>
</evidence>
<comment type="caution">
    <text evidence="17">The sequence shown here is derived from an EMBL/GenBank/DDBJ whole genome shotgun (WGS) entry which is preliminary data.</text>
</comment>
<reference evidence="17 18" key="1">
    <citation type="submission" date="2019-04" db="EMBL/GenBank/DDBJ databases">
        <title>Taxonomy of novel Haliea sp. from mangrove soil of West Coast of India.</title>
        <authorList>
            <person name="Verma A."/>
            <person name="Kumar P."/>
            <person name="Krishnamurthi S."/>
        </authorList>
    </citation>
    <scope>NUCLEOTIDE SEQUENCE [LARGE SCALE GENOMIC DNA]</scope>
    <source>
        <strain evidence="17 18">SAOS-164</strain>
    </source>
</reference>
<comment type="catalytic activity">
    <reaction evidence="13">
        <text>dibenzothiophene + 2 FMNH2 + 2 O2 = dibenzothiophene 5,5-dioxide + 2 FMN + 2 H2O + 2 H(+)</text>
        <dbReference type="Rhea" id="RHEA:49072"/>
        <dbReference type="ChEBI" id="CHEBI:15377"/>
        <dbReference type="ChEBI" id="CHEBI:15378"/>
        <dbReference type="ChEBI" id="CHEBI:15379"/>
        <dbReference type="ChEBI" id="CHEBI:23681"/>
        <dbReference type="ChEBI" id="CHEBI:57618"/>
        <dbReference type="ChEBI" id="CHEBI:58210"/>
        <dbReference type="ChEBI" id="CHEBI:90356"/>
        <dbReference type="EC" id="1.14.14.21"/>
    </reaction>
</comment>
<evidence type="ECO:0000256" key="1">
    <source>
        <dbReference type="ARBA" id="ARBA00004496"/>
    </source>
</evidence>
<dbReference type="InterPro" id="IPR046373">
    <property type="entry name" value="Acyl-CoA_Oxase/DH_mid-dom_sf"/>
</dbReference>
<dbReference type="EC" id="1.14.14.21" evidence="9"/>
<dbReference type="Pfam" id="PF02771">
    <property type="entry name" value="Acyl-CoA_dh_N"/>
    <property type="match status" value="1"/>
</dbReference>
<dbReference type="GO" id="GO:0008470">
    <property type="term" value="F:3-methylbutanoyl-CoA dehydrogenase activity"/>
    <property type="evidence" value="ECO:0007669"/>
    <property type="project" value="TreeGrafter"/>
</dbReference>
<dbReference type="GO" id="GO:0006552">
    <property type="term" value="P:L-leucine catabolic process"/>
    <property type="evidence" value="ECO:0007669"/>
    <property type="project" value="TreeGrafter"/>
</dbReference>
<dbReference type="GO" id="GO:0050660">
    <property type="term" value="F:flavin adenine dinucleotide binding"/>
    <property type="evidence" value="ECO:0007669"/>
    <property type="project" value="InterPro"/>
</dbReference>
<keyword evidence="18" id="KW-1185">Reference proteome</keyword>
<dbReference type="InterPro" id="IPR037069">
    <property type="entry name" value="AcylCoA_DH/ox_N_sf"/>
</dbReference>
<name>A0A4Z0M5E2_9GAMM</name>
<keyword evidence="4" id="KW-0547">Nucleotide-binding</keyword>
<comment type="subcellular location">
    <subcellularLocation>
        <location evidence="1">Cytoplasm</location>
    </subcellularLocation>
</comment>
<dbReference type="PIRSF" id="PIRSF016578">
    <property type="entry name" value="HsaA"/>
    <property type="match status" value="1"/>
</dbReference>
<dbReference type="PANTHER" id="PTHR43884:SF12">
    <property type="entry name" value="ISOVALERYL-COA DEHYDROGENASE, MITOCHONDRIAL-RELATED"/>
    <property type="match status" value="1"/>
</dbReference>
<evidence type="ECO:0000256" key="9">
    <source>
        <dbReference type="ARBA" id="ARBA00034328"/>
    </source>
</evidence>
<comment type="catalytic activity">
    <reaction evidence="12">
        <text>dibenzothiophene 5-oxide + FMNH2 + O2 = dibenzothiophene 5,5-dioxide + FMN + H2O + H(+)</text>
        <dbReference type="Rhea" id="RHEA:49080"/>
        <dbReference type="ChEBI" id="CHEBI:15377"/>
        <dbReference type="ChEBI" id="CHEBI:15378"/>
        <dbReference type="ChEBI" id="CHEBI:15379"/>
        <dbReference type="ChEBI" id="CHEBI:23683"/>
        <dbReference type="ChEBI" id="CHEBI:57618"/>
        <dbReference type="ChEBI" id="CHEBI:58210"/>
        <dbReference type="ChEBI" id="CHEBI:90356"/>
    </reaction>
</comment>
<gene>
    <name evidence="17" type="ORF">E4634_05395</name>
</gene>
<dbReference type="InterPro" id="IPR036250">
    <property type="entry name" value="AcylCo_DH-like_C"/>
</dbReference>
<dbReference type="SUPFAM" id="SSF47203">
    <property type="entry name" value="Acyl-CoA dehydrogenase C-terminal domain-like"/>
    <property type="match status" value="1"/>
</dbReference>
<keyword evidence="2" id="KW-0285">Flavoprotein</keyword>
<dbReference type="InterPro" id="IPR013786">
    <property type="entry name" value="AcylCoA_DH/ox_N"/>
</dbReference>
<sequence length="417" mass="44745">MTQAQSTLAPILGHIIPTPVLPPAELSLLTRLQQVIDAQLRELAPENDKRGRYPTASMAALKEAGLLTAVVPKELGGMGISHAASLEMQMRLATVDPAVGQLYKVHDELMREILAYCPDFQRERLADLVVNHKQIVGLAVAEPARTAVDPLKTTATPTDDGGFVVDGFKIYTTGAAEADVVATWAFNAAAATAENPVLGMQLLLIPKDTPGVTVNRDWDALGQRATDSGSIKFDKVQCPAEWVGSVPGKAPLVQSSLRYQAGFCALLCGMGFGALAAAVPFINERSRPWAQSGVEHANQDPMVLRTAGEMAADLACAWAATQRCGQLLDAFEAGQIGRGQLAMPISAAKSAASRAALKCTGELHALMGTRSVAASEHFDYWWRNARTLALHDPMEWKNHEIGRHLVTGWEPEPGIYQ</sequence>
<dbReference type="OrthoDB" id="571684at2"/>
<evidence type="ECO:0000256" key="8">
    <source>
        <dbReference type="ARBA" id="ARBA00034317"/>
    </source>
</evidence>
<evidence type="ECO:0000256" key="13">
    <source>
        <dbReference type="ARBA" id="ARBA00049456"/>
    </source>
</evidence>
<comment type="similarity">
    <text evidence="8">Belongs to the DszC flavin monooxygenase family.</text>
</comment>
<accession>A0A4Z0M5E2</accession>
<evidence type="ECO:0000256" key="2">
    <source>
        <dbReference type="ARBA" id="ARBA00022630"/>
    </source>
</evidence>
<dbReference type="Gene3D" id="1.10.540.10">
    <property type="entry name" value="Acyl-CoA dehydrogenase/oxidase, N-terminal domain"/>
    <property type="match status" value="1"/>
</dbReference>
<organism evidence="17 18">
    <name type="scientific">Mangrovimicrobium sediminis</name>
    <dbReference type="NCBI Taxonomy" id="2562682"/>
    <lineage>
        <taxon>Bacteria</taxon>
        <taxon>Pseudomonadati</taxon>
        <taxon>Pseudomonadota</taxon>
        <taxon>Gammaproteobacteria</taxon>
        <taxon>Cellvibrionales</taxon>
        <taxon>Halieaceae</taxon>
        <taxon>Mangrovimicrobium</taxon>
    </lineage>
</organism>
<comment type="catalytic activity">
    <reaction evidence="11">
        <text>dibenzothiophene + FMNH2 + O2 = dibenzothiophene 5-oxide + FMN + H2O + H(+)</text>
        <dbReference type="Rhea" id="RHEA:49076"/>
        <dbReference type="ChEBI" id="CHEBI:15377"/>
        <dbReference type="ChEBI" id="CHEBI:15378"/>
        <dbReference type="ChEBI" id="CHEBI:15379"/>
        <dbReference type="ChEBI" id="CHEBI:23681"/>
        <dbReference type="ChEBI" id="CHEBI:23683"/>
        <dbReference type="ChEBI" id="CHEBI:57618"/>
        <dbReference type="ChEBI" id="CHEBI:58210"/>
    </reaction>
</comment>
<evidence type="ECO:0000256" key="10">
    <source>
        <dbReference type="ARBA" id="ARBA00034345"/>
    </source>
</evidence>
<dbReference type="InterPro" id="IPR013107">
    <property type="entry name" value="Acyl-CoA_DH_C"/>
</dbReference>
<evidence type="ECO:0000256" key="3">
    <source>
        <dbReference type="ARBA" id="ARBA00022643"/>
    </source>
</evidence>
<dbReference type="EMBL" id="SRLE01000005">
    <property type="protein sequence ID" value="TGD74637.1"/>
    <property type="molecule type" value="Genomic_DNA"/>
</dbReference>
<dbReference type="InterPro" id="IPR006091">
    <property type="entry name" value="Acyl-CoA_Oxase/DH_mid-dom"/>
</dbReference>
<dbReference type="Pfam" id="PF08028">
    <property type="entry name" value="Acyl-CoA_dh_2"/>
    <property type="match status" value="1"/>
</dbReference>
<keyword evidence="3" id="KW-0288">FMN</keyword>
<dbReference type="SUPFAM" id="SSF56645">
    <property type="entry name" value="Acyl-CoA dehydrogenase NM domain-like"/>
    <property type="match status" value="1"/>
</dbReference>
<evidence type="ECO:0000256" key="6">
    <source>
        <dbReference type="ARBA" id="ARBA00023033"/>
    </source>
</evidence>
<dbReference type="Gene3D" id="1.20.140.10">
    <property type="entry name" value="Butyryl-CoA Dehydrogenase, subunit A, domain 3"/>
    <property type="match status" value="1"/>
</dbReference>
<dbReference type="GO" id="GO:0005737">
    <property type="term" value="C:cytoplasm"/>
    <property type="evidence" value="ECO:0007669"/>
    <property type="project" value="UniProtKB-SubCell"/>
</dbReference>
<evidence type="ECO:0000256" key="12">
    <source>
        <dbReference type="ARBA" id="ARBA00048445"/>
    </source>
</evidence>
<keyword evidence="6" id="KW-0503">Monooxygenase</keyword>
<dbReference type="Pfam" id="PF02770">
    <property type="entry name" value="Acyl-CoA_dh_M"/>
    <property type="match status" value="1"/>
</dbReference>
<evidence type="ECO:0000256" key="4">
    <source>
        <dbReference type="ARBA" id="ARBA00022741"/>
    </source>
</evidence>
<dbReference type="InterPro" id="IPR009100">
    <property type="entry name" value="AcylCoA_DH/oxidase_NM_dom_sf"/>
</dbReference>